<sequence>MRFLPVLPTPTEIKPFPSPPKCYGISRFHNNRHRHVWCLGFSSCGRAVPQLFFGVIESRILRSSDPETITTLSPSPYGFVVKQIVALQCNAVIDAWVLFRKPSTTKNRQIM</sequence>
<gene>
    <name evidence="1" type="ORF">AVEN_201574_1</name>
</gene>
<organism evidence="1 2">
    <name type="scientific">Araneus ventricosus</name>
    <name type="common">Orbweaver spider</name>
    <name type="synonym">Epeira ventricosa</name>
    <dbReference type="NCBI Taxonomy" id="182803"/>
    <lineage>
        <taxon>Eukaryota</taxon>
        <taxon>Metazoa</taxon>
        <taxon>Ecdysozoa</taxon>
        <taxon>Arthropoda</taxon>
        <taxon>Chelicerata</taxon>
        <taxon>Arachnida</taxon>
        <taxon>Araneae</taxon>
        <taxon>Araneomorphae</taxon>
        <taxon>Entelegynae</taxon>
        <taxon>Araneoidea</taxon>
        <taxon>Araneidae</taxon>
        <taxon>Araneus</taxon>
    </lineage>
</organism>
<evidence type="ECO:0000313" key="2">
    <source>
        <dbReference type="Proteomes" id="UP000499080"/>
    </source>
</evidence>
<accession>A0A4Y2M4P7</accession>
<comment type="caution">
    <text evidence="1">The sequence shown here is derived from an EMBL/GenBank/DDBJ whole genome shotgun (WGS) entry which is preliminary data.</text>
</comment>
<dbReference type="AlphaFoldDB" id="A0A4Y2M4P7"/>
<protein>
    <submittedName>
        <fullName evidence="1">Uncharacterized protein</fullName>
    </submittedName>
</protein>
<dbReference type="Proteomes" id="UP000499080">
    <property type="component" value="Unassembled WGS sequence"/>
</dbReference>
<dbReference type="EMBL" id="BGPR01006768">
    <property type="protein sequence ID" value="GBN21699.1"/>
    <property type="molecule type" value="Genomic_DNA"/>
</dbReference>
<keyword evidence="2" id="KW-1185">Reference proteome</keyword>
<evidence type="ECO:0000313" key="1">
    <source>
        <dbReference type="EMBL" id="GBN21699.1"/>
    </source>
</evidence>
<name>A0A4Y2M4P7_ARAVE</name>
<reference evidence="1 2" key="1">
    <citation type="journal article" date="2019" name="Sci. Rep.">
        <title>Orb-weaving spider Araneus ventricosus genome elucidates the spidroin gene catalogue.</title>
        <authorList>
            <person name="Kono N."/>
            <person name="Nakamura H."/>
            <person name="Ohtoshi R."/>
            <person name="Moran D.A.P."/>
            <person name="Shinohara A."/>
            <person name="Yoshida Y."/>
            <person name="Fujiwara M."/>
            <person name="Mori M."/>
            <person name="Tomita M."/>
            <person name="Arakawa K."/>
        </authorList>
    </citation>
    <scope>NUCLEOTIDE SEQUENCE [LARGE SCALE GENOMIC DNA]</scope>
</reference>
<proteinExistence type="predicted"/>